<protein>
    <submittedName>
        <fullName evidence="2">Uncharacterized protein</fullName>
    </submittedName>
</protein>
<organism evidence="2 3">
    <name type="scientific">Methylococcus capsulatus</name>
    <dbReference type="NCBI Taxonomy" id="414"/>
    <lineage>
        <taxon>Bacteria</taxon>
        <taxon>Pseudomonadati</taxon>
        <taxon>Pseudomonadota</taxon>
        <taxon>Gammaproteobacteria</taxon>
        <taxon>Methylococcales</taxon>
        <taxon>Methylococcaceae</taxon>
        <taxon>Methylococcus</taxon>
    </lineage>
</organism>
<dbReference type="AlphaFoldDB" id="A0AA35XZE3"/>
<evidence type="ECO:0000256" key="1">
    <source>
        <dbReference type="SAM" id="MobiDB-lite"/>
    </source>
</evidence>
<name>A0AA35XZE3_METCP</name>
<dbReference type="Proteomes" id="UP001158598">
    <property type="component" value="Chromosome"/>
</dbReference>
<evidence type="ECO:0000313" key="2">
    <source>
        <dbReference type="EMBL" id="CAI8762279.1"/>
    </source>
</evidence>
<sequence>MKPRAKTALDACLAHAKVIEGLLAGGPSRNPRAAGHSRNGGPSLAPAPRWQPASLRRATSRSLANTVF</sequence>
<proteinExistence type="predicted"/>
<accession>A0AA35XZE3</accession>
<dbReference type="EMBL" id="OX458332">
    <property type="protein sequence ID" value="CAI8762279.1"/>
    <property type="molecule type" value="Genomic_DNA"/>
</dbReference>
<feature type="region of interest" description="Disordered" evidence="1">
    <location>
        <begin position="25"/>
        <end position="68"/>
    </location>
</feature>
<reference evidence="2" key="1">
    <citation type="submission" date="2023-03" db="EMBL/GenBank/DDBJ databases">
        <authorList>
            <person name="Pearce D."/>
        </authorList>
    </citation>
    <scope>NUCLEOTIDE SEQUENCE</scope>
    <source>
        <strain evidence="2">Mc</strain>
    </source>
</reference>
<evidence type="ECO:0000313" key="3">
    <source>
        <dbReference type="Proteomes" id="UP001158598"/>
    </source>
</evidence>
<gene>
    <name evidence="2" type="ORF">MCNOR_0859</name>
</gene>